<dbReference type="InterPro" id="IPR001867">
    <property type="entry name" value="OmpR/PhoB-type_DNA-bd"/>
</dbReference>
<feature type="domain" description="OmpR/PhoB-type" evidence="5">
    <location>
        <begin position="6"/>
        <end position="110"/>
    </location>
</feature>
<evidence type="ECO:0000313" key="7">
    <source>
        <dbReference type="Proteomes" id="UP001339167"/>
    </source>
</evidence>
<evidence type="ECO:0000256" key="1">
    <source>
        <dbReference type="ARBA" id="ARBA00009820"/>
    </source>
</evidence>
<dbReference type="InterPro" id="IPR016032">
    <property type="entry name" value="Sig_transdc_resp-reg_C-effctor"/>
</dbReference>
<keyword evidence="4" id="KW-0812">Transmembrane</keyword>
<sequence length="725" mass="81207">MSIKPEHRMKVGDWWYLPERDKLVKLDATGQLLETAELDNLCQNVMNYLMVHAGELVSKDELLEKVWGIRAVSDGRITRVIRVLRVALGDDSRTPTYIETVPKRGYRLVAAIEQVSAEPLISSHAAARPAAQQASPPTNTYAAWRARIYLAGFILLPLLLAGYFWWASNPEHDELAATPLWRYEPVTFLDGIEFYHSISPDEKLLAFSYASSPSDNVVKLKIQNLQNHQVTTLTDAPYSSFGAAWSPDGMQLAYQRVLSGRLCEIRLLTLTAGRDQVLADELLTRCGAQSISARLSWSPDGRFLVYPSREEGQGQMALVLYPVQGGQPQILTAPPASGFGDYAARFSRDGSRLAFLRYASGSAELWVLDLSSRSTRMLVRLQDFLPGNIDWSLNDQEIIYPTGRASLGAVDVATGQTRLLAYTDNNARELQISASGRLLASVGAFSQLNIVKVPNEVIRPQAEQSRQIVFSSNRSESFAEASPLQDGPVAVVSRRSGVSQVWLFKADGSQEQLTHFTENERFSDLRFSPDGRNLLALISQQLWILAEGAEPRRIPTKGFDTIANPSWSRDGQHVFFAVARQGQWQMMQADLNASLPVQLFHPERELYLESPNGRYQFWRNSVDHGYFLAVDAEPAIKLELAEPGRLPLRFIITNQGLYFSSYLEDNKYQLYYLDFSNTEIQPATTVDTLYFDQFSLSADGRYFYVPSMAGGDTDIAEISVKQQNL</sequence>
<dbReference type="CDD" id="cd00383">
    <property type="entry name" value="trans_reg_C"/>
    <property type="match status" value="1"/>
</dbReference>
<dbReference type="InterPro" id="IPR011042">
    <property type="entry name" value="6-blade_b-propeller_TolB-like"/>
</dbReference>
<evidence type="ECO:0000256" key="2">
    <source>
        <dbReference type="ARBA" id="ARBA00023125"/>
    </source>
</evidence>
<proteinExistence type="inferred from homology"/>
<dbReference type="Proteomes" id="UP001339167">
    <property type="component" value="Unassembled WGS sequence"/>
</dbReference>
<keyword evidence="4" id="KW-0472">Membrane</keyword>
<dbReference type="PANTHER" id="PTHR36842">
    <property type="entry name" value="PROTEIN TOLB HOMOLOG"/>
    <property type="match status" value="1"/>
</dbReference>
<dbReference type="EMBL" id="JAUGZK010000002">
    <property type="protein sequence ID" value="MEE2023337.1"/>
    <property type="molecule type" value="Genomic_DNA"/>
</dbReference>
<dbReference type="Gene3D" id="2.120.10.30">
    <property type="entry name" value="TolB, C-terminal domain"/>
    <property type="match status" value="3"/>
</dbReference>
<dbReference type="SMART" id="SM00862">
    <property type="entry name" value="Trans_reg_C"/>
    <property type="match status" value="1"/>
</dbReference>
<reference evidence="6 7" key="1">
    <citation type="submission" date="2023-06" db="EMBL/GenBank/DDBJ databases">
        <title>Alkalimonas sp., MEB004 an alkaliphilic bacterium isolated from Lonar Lake, India.</title>
        <authorList>
            <person name="Joshi A."/>
            <person name="Thite S."/>
        </authorList>
    </citation>
    <scope>NUCLEOTIDE SEQUENCE [LARGE SCALE GENOMIC DNA]</scope>
    <source>
        <strain evidence="6 7">MEB004</strain>
    </source>
</reference>
<evidence type="ECO:0000313" key="6">
    <source>
        <dbReference type="EMBL" id="MEE2023337.1"/>
    </source>
</evidence>
<comment type="caution">
    <text evidence="6">The sequence shown here is derived from an EMBL/GenBank/DDBJ whole genome shotgun (WGS) entry which is preliminary data.</text>
</comment>
<dbReference type="SUPFAM" id="SSF82171">
    <property type="entry name" value="DPP6 N-terminal domain-like"/>
    <property type="match status" value="1"/>
</dbReference>
<dbReference type="InterPro" id="IPR036388">
    <property type="entry name" value="WH-like_DNA-bd_sf"/>
</dbReference>
<dbReference type="SUPFAM" id="SSF46894">
    <property type="entry name" value="C-terminal effector domain of the bipartite response regulators"/>
    <property type="match status" value="1"/>
</dbReference>
<feature type="transmembrane region" description="Helical" evidence="4">
    <location>
        <begin position="148"/>
        <end position="166"/>
    </location>
</feature>
<dbReference type="InterPro" id="IPR011659">
    <property type="entry name" value="WD40"/>
</dbReference>
<protein>
    <submittedName>
        <fullName evidence="6">Winged helix-turn-helix domain-containing protein</fullName>
    </submittedName>
</protein>
<keyword evidence="2 3" id="KW-0238">DNA-binding</keyword>
<feature type="DNA-binding region" description="OmpR/PhoB-type" evidence="3">
    <location>
        <begin position="6"/>
        <end position="110"/>
    </location>
</feature>
<dbReference type="PANTHER" id="PTHR36842:SF1">
    <property type="entry name" value="PROTEIN TOLB"/>
    <property type="match status" value="1"/>
</dbReference>
<evidence type="ECO:0000256" key="4">
    <source>
        <dbReference type="SAM" id="Phobius"/>
    </source>
</evidence>
<keyword evidence="4" id="KW-1133">Transmembrane helix</keyword>
<evidence type="ECO:0000256" key="3">
    <source>
        <dbReference type="PROSITE-ProRule" id="PRU01091"/>
    </source>
</evidence>
<dbReference type="Pfam" id="PF00486">
    <property type="entry name" value="Trans_reg_C"/>
    <property type="match status" value="1"/>
</dbReference>
<organism evidence="6 7">
    <name type="scientific">Alkalimonas mucilaginosa</name>
    <dbReference type="NCBI Taxonomy" id="3057676"/>
    <lineage>
        <taxon>Bacteria</taxon>
        <taxon>Pseudomonadati</taxon>
        <taxon>Pseudomonadota</taxon>
        <taxon>Gammaproteobacteria</taxon>
        <taxon>Alkalimonas</taxon>
    </lineage>
</organism>
<gene>
    <name evidence="6" type="ORF">QWF21_03695</name>
</gene>
<dbReference type="PROSITE" id="PS51755">
    <property type="entry name" value="OMPR_PHOB"/>
    <property type="match status" value="1"/>
</dbReference>
<accession>A0ABU7JCB5</accession>
<name>A0ABU7JCB5_9GAMM</name>
<dbReference type="Gene3D" id="1.10.10.10">
    <property type="entry name" value="Winged helix-like DNA-binding domain superfamily/Winged helix DNA-binding domain"/>
    <property type="match status" value="1"/>
</dbReference>
<evidence type="ECO:0000259" key="5">
    <source>
        <dbReference type="PROSITE" id="PS51755"/>
    </source>
</evidence>
<dbReference type="RefSeq" id="WP_330086691.1">
    <property type="nucleotide sequence ID" value="NZ_JAUGZK010000002.1"/>
</dbReference>
<comment type="similarity">
    <text evidence="1">Belongs to the TolB family.</text>
</comment>
<keyword evidence="7" id="KW-1185">Reference proteome</keyword>
<dbReference type="Pfam" id="PF07676">
    <property type="entry name" value="PD40"/>
    <property type="match status" value="4"/>
</dbReference>